<accession>A0ABR7XQC4</accession>
<comment type="caution">
    <text evidence="1">The sequence shown here is derived from an EMBL/GenBank/DDBJ whole genome shotgun (WGS) entry which is preliminary data.</text>
</comment>
<proteinExistence type="predicted"/>
<name>A0ABR7XQC4_9SPHI</name>
<reference evidence="1 2" key="1">
    <citation type="submission" date="2020-08" db="EMBL/GenBank/DDBJ databases">
        <title>Sphingobacterium sp. DN00404 isolated from aquaculture water.</title>
        <authorList>
            <person name="Zhang M."/>
        </authorList>
    </citation>
    <scope>NUCLEOTIDE SEQUENCE [LARGE SCALE GENOMIC DNA]</scope>
    <source>
        <strain evidence="1 2">KCTC 42746</strain>
    </source>
</reference>
<sequence length="63" mass="7377">MDITNDTDYINYDPIHMCFRPAVITRNPMYQSNEPKHITFIILVNTSDSLVMYNELSLMHNGK</sequence>
<dbReference type="Proteomes" id="UP000651112">
    <property type="component" value="Unassembled WGS sequence"/>
</dbReference>
<protein>
    <submittedName>
        <fullName evidence="1">Uncharacterized protein</fullName>
    </submittedName>
</protein>
<evidence type="ECO:0000313" key="2">
    <source>
        <dbReference type="Proteomes" id="UP000651112"/>
    </source>
</evidence>
<dbReference type="EMBL" id="JACNYL010000002">
    <property type="protein sequence ID" value="MBD1421376.1"/>
    <property type="molecule type" value="Genomic_DNA"/>
</dbReference>
<keyword evidence="2" id="KW-1185">Reference proteome</keyword>
<evidence type="ECO:0000313" key="1">
    <source>
        <dbReference type="EMBL" id="MBD1421376.1"/>
    </source>
</evidence>
<organism evidence="1 2">
    <name type="scientific">Sphingobacterium chuzhouense</name>
    <dbReference type="NCBI Taxonomy" id="1742264"/>
    <lineage>
        <taxon>Bacteria</taxon>
        <taxon>Pseudomonadati</taxon>
        <taxon>Bacteroidota</taxon>
        <taxon>Sphingobacteriia</taxon>
        <taxon>Sphingobacteriales</taxon>
        <taxon>Sphingobacteriaceae</taxon>
        <taxon>Sphingobacterium</taxon>
    </lineage>
</organism>
<dbReference type="RefSeq" id="WP_190313150.1">
    <property type="nucleotide sequence ID" value="NZ_JACNYL010000002.1"/>
</dbReference>
<gene>
    <name evidence="1" type="ORF">H8B21_07310</name>
</gene>